<evidence type="ECO:0000256" key="5">
    <source>
        <dbReference type="ARBA" id="ARBA00022927"/>
    </source>
</evidence>
<keyword evidence="3" id="KW-0963">Cytoplasm</keyword>
<dbReference type="Gene3D" id="1.25.10.10">
    <property type="entry name" value="Leucine-rich Repeat Variant"/>
    <property type="match status" value="1"/>
</dbReference>
<dbReference type="Proteomes" id="UP001214638">
    <property type="component" value="Unassembled WGS sequence"/>
</dbReference>
<dbReference type="InterPro" id="IPR040122">
    <property type="entry name" value="Importin_beta"/>
</dbReference>
<protein>
    <submittedName>
        <fullName evidence="6">Bifunctional Armadillo-type fold/Importin beta family/Armadillo-like helical</fullName>
    </submittedName>
</protein>
<dbReference type="GeneID" id="94335500"/>
<evidence type="ECO:0000256" key="2">
    <source>
        <dbReference type="ARBA" id="ARBA00022448"/>
    </source>
</evidence>
<proteinExistence type="predicted"/>
<dbReference type="SUPFAM" id="SSF48371">
    <property type="entry name" value="ARM repeat"/>
    <property type="match status" value="1"/>
</dbReference>
<keyword evidence="4" id="KW-0677">Repeat</keyword>
<dbReference type="GO" id="GO:0006606">
    <property type="term" value="P:protein import into nucleus"/>
    <property type="evidence" value="ECO:0007669"/>
    <property type="project" value="InterPro"/>
</dbReference>
<reference evidence="6" key="1">
    <citation type="journal article" date="2023" name="Nat. Microbiol.">
        <title>Babesia duncani multi-omics identifies virulence factors and drug targets.</title>
        <authorList>
            <person name="Singh P."/>
            <person name="Lonardi S."/>
            <person name="Liang Q."/>
            <person name="Vydyam P."/>
            <person name="Khabirova E."/>
            <person name="Fang T."/>
            <person name="Gihaz S."/>
            <person name="Thekkiniath J."/>
            <person name="Munshi M."/>
            <person name="Abel S."/>
            <person name="Ciampossin L."/>
            <person name="Batugedara G."/>
            <person name="Gupta M."/>
            <person name="Lu X.M."/>
            <person name="Lenz T."/>
            <person name="Chakravarty S."/>
            <person name="Cornillot E."/>
            <person name="Hu Y."/>
            <person name="Ma W."/>
            <person name="Gonzalez L.M."/>
            <person name="Sanchez S."/>
            <person name="Estrada K."/>
            <person name="Sanchez-Flores A."/>
            <person name="Montero E."/>
            <person name="Harb O.S."/>
            <person name="Le Roch K.G."/>
            <person name="Mamoun C.B."/>
        </authorList>
    </citation>
    <scope>NUCLEOTIDE SEQUENCE</scope>
    <source>
        <strain evidence="6">WA1</strain>
    </source>
</reference>
<organism evidence="6 7">
    <name type="scientific">Babesia duncani</name>
    <dbReference type="NCBI Taxonomy" id="323732"/>
    <lineage>
        <taxon>Eukaryota</taxon>
        <taxon>Sar</taxon>
        <taxon>Alveolata</taxon>
        <taxon>Apicomplexa</taxon>
        <taxon>Aconoidasida</taxon>
        <taxon>Piroplasmida</taxon>
        <taxon>Babesiidae</taxon>
        <taxon>Babesia</taxon>
    </lineage>
</organism>
<dbReference type="AlphaFoldDB" id="A0AAD9PPE8"/>
<evidence type="ECO:0000256" key="3">
    <source>
        <dbReference type="ARBA" id="ARBA00022490"/>
    </source>
</evidence>
<dbReference type="GO" id="GO:0005737">
    <property type="term" value="C:cytoplasm"/>
    <property type="evidence" value="ECO:0007669"/>
    <property type="project" value="UniProtKB-SubCell"/>
</dbReference>
<keyword evidence="5" id="KW-0653">Protein transport</keyword>
<dbReference type="PANTHER" id="PTHR10527">
    <property type="entry name" value="IMPORTIN BETA"/>
    <property type="match status" value="1"/>
</dbReference>
<comment type="caution">
    <text evidence="6">The sequence shown here is derived from an EMBL/GenBank/DDBJ whole genome shotgun (WGS) entry which is preliminary data.</text>
</comment>
<dbReference type="RefSeq" id="XP_067805035.1">
    <property type="nucleotide sequence ID" value="XM_067946244.1"/>
</dbReference>
<evidence type="ECO:0000313" key="6">
    <source>
        <dbReference type="EMBL" id="KAK2198193.1"/>
    </source>
</evidence>
<accession>A0AAD9PPE8</accession>
<evidence type="ECO:0000256" key="4">
    <source>
        <dbReference type="ARBA" id="ARBA00022737"/>
    </source>
</evidence>
<dbReference type="InterPro" id="IPR011989">
    <property type="entry name" value="ARM-like"/>
</dbReference>
<evidence type="ECO:0000256" key="1">
    <source>
        <dbReference type="ARBA" id="ARBA00004496"/>
    </source>
</evidence>
<keyword evidence="7" id="KW-1185">Reference proteome</keyword>
<evidence type="ECO:0000313" key="7">
    <source>
        <dbReference type="Proteomes" id="UP001214638"/>
    </source>
</evidence>
<comment type="subcellular location">
    <subcellularLocation>
        <location evidence="1">Cytoplasm</location>
    </subcellularLocation>
</comment>
<keyword evidence="2" id="KW-0813">Transport</keyword>
<gene>
    <name evidence="6" type="ORF">BdWA1_001202</name>
</gene>
<dbReference type="EMBL" id="JALLKP010000001">
    <property type="protein sequence ID" value="KAK2198193.1"/>
    <property type="molecule type" value="Genomic_DNA"/>
</dbReference>
<name>A0AAD9PPE8_9APIC</name>
<sequence length="873" mass="96451">MVIVDIDLYNKLLEVLESSEIPDTSTQKYVSEFLENFDKSHADSALYFLEASLSSKSIHARQMAALRLKNCIKNGNISGENLTLLKDGLKKALVTSDLVNVFSGCFAALFGILGFKNWPDGVRFLLSMLDNNITAVSGTLTIIVEDCISENSEPFNIFLVNELIPKLMSISILEGLPFVCRILGILLDSEVGRRHLLDEKFGEFWQYLCNLGTCNDAAVCKFVVTSMGKIWNYHPAHLLASSEGVFRYICLQIDHERASVRLEAVDFWSNILKVKEDSECNLQLIRALEPILPMLAKSLLDRTRYTDWDYMSMDESHFENDNADVPDNLEDIKPTRSCRDDSADGDDDFVEISGNTWGNVWTVRKGAALALDNLALLCGNDARFIQLVIGLIESKFASSDWEEQESAVLVLGAIAPGCLKLLAPMISRVLPKILLLTRHDKPLMRSIALWCASRFCPWVSHSSNCLEWVPKVIEALLGGIMDRNKRVQEAACSSLAIFMEETQSNFGPNLVHIVATMTRALDYYKQRNIMILYDTIGTLFEFHGHEIVSLGLGGGLLEKLVNSGLMIEINSPQFLSLIDCWNLMVAAVGVAFHEHILKTLEHCIKTLVLVLNDNAMVLSGASDVDVNWSVFEVSTDFVASAIQALGNNVMASLSKVWLVSLDGFPHYSQQVGTTACELDLILVHGAMQSQKAAVVQSVLAAIGHVCWICPCMLKCTQVLMLITNSLVAPVCAVANNAAWALGNFASQNVLAHLLIPLYEPMCHGLVHILQRWSQNRLLVQNALTTLSKITLLNPNGMLPFVSLVLPQWGEKLLGFLQSTGNDVEMVPCIEALLNLVAMDPIHMQLIPAALIQVLKGHSDPAVKTALQKLLGQP</sequence>
<dbReference type="KEGG" id="bdw:94335500"/>
<dbReference type="Pfam" id="PF13513">
    <property type="entry name" value="HEAT_EZ"/>
    <property type="match status" value="1"/>
</dbReference>
<dbReference type="InterPro" id="IPR016024">
    <property type="entry name" value="ARM-type_fold"/>
</dbReference>